<evidence type="ECO:0000256" key="2">
    <source>
        <dbReference type="SAM" id="MobiDB-lite"/>
    </source>
</evidence>
<dbReference type="InterPro" id="IPR013378">
    <property type="entry name" value="InlB-like_B-rpt"/>
</dbReference>
<keyword evidence="7" id="KW-1185">Reference proteome</keyword>
<dbReference type="InterPro" id="IPR016186">
    <property type="entry name" value="C-type_lectin-like/link_sf"/>
</dbReference>
<feature type="transmembrane region" description="Helical" evidence="3">
    <location>
        <begin position="1626"/>
        <end position="1647"/>
    </location>
</feature>
<accession>A0AA37DH22</accession>
<keyword evidence="3" id="KW-1133">Transmembrane helix</keyword>
<comment type="caution">
    <text evidence="6">The sequence shown here is derived from an EMBL/GenBank/DDBJ whole genome shotgun (WGS) entry which is preliminary data.</text>
</comment>
<dbReference type="Gene3D" id="3.10.100.10">
    <property type="entry name" value="Mannose-Binding Protein A, subunit A"/>
    <property type="match status" value="1"/>
</dbReference>
<name>A0AA37DH22_9FIRM</name>
<keyword evidence="4" id="KW-0732">Signal</keyword>
<dbReference type="InterPro" id="IPR042229">
    <property type="entry name" value="Listeria/Bacterioides_rpt_sf"/>
</dbReference>
<reference evidence="6 7" key="1">
    <citation type="submission" date="2011-10" db="EMBL/GenBank/DDBJ databases">
        <title>The Genome Sequence of Lachnospiraceae bacterium ACC2.</title>
        <authorList>
            <consortium name="The Broad Institute Genome Sequencing Platform"/>
            <person name="Earl A."/>
            <person name="Ward D."/>
            <person name="Feldgarden M."/>
            <person name="Gevers D."/>
            <person name="Sizova M."/>
            <person name="Hazen A."/>
            <person name="Epstein S."/>
            <person name="Young S.K."/>
            <person name="Zeng Q."/>
            <person name="Gargeya S."/>
            <person name="Fitzgerald M."/>
            <person name="Haas B."/>
            <person name="Abouelleil A."/>
            <person name="Alvarado L."/>
            <person name="Arachchi H.M."/>
            <person name="Berlin A."/>
            <person name="Brown A."/>
            <person name="Chapman S.B."/>
            <person name="Chen Z."/>
            <person name="Dunbar C."/>
            <person name="Freedman E."/>
            <person name="Gearin G."/>
            <person name="Goldberg J."/>
            <person name="Griggs A."/>
            <person name="Gujja S."/>
            <person name="Heiman D."/>
            <person name="Howarth C."/>
            <person name="Larson L."/>
            <person name="Lui A."/>
            <person name="MacDonald P.J.P."/>
            <person name="Montmayeur A."/>
            <person name="Murphy C."/>
            <person name="Neiman D."/>
            <person name="Pearson M."/>
            <person name="Priest M."/>
            <person name="Roberts A."/>
            <person name="Saif S."/>
            <person name="Shea T."/>
            <person name="Shenoy N."/>
            <person name="Sisk P."/>
            <person name="Stolte C."/>
            <person name="Sykes S."/>
            <person name="Wortman J."/>
            <person name="Nusbaum C."/>
            <person name="Birren B."/>
        </authorList>
    </citation>
    <scope>NUCLEOTIDE SEQUENCE [LARGE SCALE GENOMIC DNA]</scope>
    <source>
        <strain evidence="6 7">ACC2</strain>
    </source>
</reference>
<comment type="subcellular location">
    <subcellularLocation>
        <location evidence="1">Cell envelope</location>
    </subcellularLocation>
</comment>
<dbReference type="InterPro" id="IPR044060">
    <property type="entry name" value="Bacterial_rp_domain"/>
</dbReference>
<dbReference type="Proteomes" id="UP000018466">
    <property type="component" value="Unassembled WGS sequence"/>
</dbReference>
<evidence type="ECO:0000256" key="4">
    <source>
        <dbReference type="SAM" id="SignalP"/>
    </source>
</evidence>
<keyword evidence="3" id="KW-0472">Membrane</keyword>
<dbReference type="GeneID" id="86940011"/>
<dbReference type="NCBIfam" id="TIGR02543">
    <property type="entry name" value="List_Bact_rpt"/>
    <property type="match status" value="6"/>
</dbReference>
<feature type="compositionally biased region" description="Basic and acidic residues" evidence="2">
    <location>
        <begin position="1569"/>
        <end position="1601"/>
    </location>
</feature>
<evidence type="ECO:0000313" key="7">
    <source>
        <dbReference type="Proteomes" id="UP000018466"/>
    </source>
</evidence>
<feature type="signal peptide" evidence="4">
    <location>
        <begin position="1"/>
        <end position="30"/>
    </location>
</feature>
<dbReference type="GO" id="GO:0030313">
    <property type="term" value="C:cell envelope"/>
    <property type="evidence" value="ECO:0007669"/>
    <property type="project" value="UniProtKB-SubCell"/>
</dbReference>
<keyword evidence="3" id="KW-0812">Transmembrane</keyword>
<evidence type="ECO:0000256" key="1">
    <source>
        <dbReference type="ARBA" id="ARBA00004196"/>
    </source>
</evidence>
<feature type="chain" id="PRO_5041267429" description="Bacterial repeat domain-containing protein" evidence="4">
    <location>
        <begin position="31"/>
        <end position="1661"/>
    </location>
</feature>
<feature type="region of interest" description="Disordered" evidence="2">
    <location>
        <begin position="1528"/>
        <end position="1601"/>
    </location>
</feature>
<dbReference type="Gene3D" id="2.60.40.4270">
    <property type="entry name" value="Listeria-Bacteroides repeat domain"/>
    <property type="match status" value="5"/>
</dbReference>
<feature type="compositionally biased region" description="Gly residues" evidence="2">
    <location>
        <begin position="1532"/>
        <end position="1542"/>
    </location>
</feature>
<dbReference type="Pfam" id="PF18998">
    <property type="entry name" value="Flg_new_2"/>
    <property type="match status" value="1"/>
</dbReference>
<evidence type="ECO:0000259" key="5">
    <source>
        <dbReference type="Pfam" id="PF18998"/>
    </source>
</evidence>
<evidence type="ECO:0000256" key="3">
    <source>
        <dbReference type="SAM" id="Phobius"/>
    </source>
</evidence>
<feature type="domain" description="Bacterial repeat" evidence="5">
    <location>
        <begin position="826"/>
        <end position="892"/>
    </location>
</feature>
<sequence>MKTRIHRSKCILCILTALLSAAMVVWNVSAALPVYAAPAIEDFRENAELINDLVLPAAVQKKSRNRNASPSEATAVKEQQALFAGAAGWGTPSSATKILRTELDGVAIEASAPAGVLPEGAMLRARRLTEEEEREVLTRISVHADTEGKAVTTQFLCDLTVFNAAGKVVQPDSSRGKLVVSFRNVGIVAADLTEMGADQAQNTDAAVSVLHIDETNNKVDTLREGLDANLPVLQVAAEHFSPFAVVNYRPATTPTLGVEFKMLDYDNDNRLDYRLKDVTVLDTAGNGISSMSIQVDSGYIDSIPDYAPGADSHDYKLFTDINANHLFYQIIFPTPLTPAEAKTFLENKLHFHLASQGANQQLTISLGNGPSRFPQNATIKLTKATIPNPMPGDSAEHYYMYVEPQPKRLISWAESYNLAKQTYLDGMQGYLVTVTSAAEDNILNQVTATNIGAWSGGARFEGINDSDSVPNWTDNLAPGRTAGSVFANQSLSGSTGSGAHRRFRWQNGPETGIEYYEQGNGGSTPTGNGHALNTPYGIYSHFEPTGGMTYEPNSSGGMHGGPYVSGYESVMQVHNAGHWNDLHNVSEYTGGGLDVKGFYIEFSGYKRTGSTSEQVVPLHTASTVYAERNGQRYYFQTADEAVTWAGQNGNAPLTLIGDTTLTGDIPANVSLDLNGHTLTVPAGSSVVNHGSIDASNPASQLYIQGSYGGFRNMGSGSVTRQLTVRMNDRTVTATEPLTWSTADATVTGLLGNDRVRALTVNFDNSSTADVHPTLPVSAENSTDFDNGSAGSTAIGTYTVTYLPGTVTRNPHQYTVKFLANTPAGQTVTGIMPDQHMVGNASADLQNRFAVNGYTFSGWTGSDGQTYADGATPSLLSRENGAVVTMTANWTKNTYTIRYTDNVHPVSRTAPGTNPNTVSSYEVTDTDINLAPMVWQGYTFDGWYEDPAFTVAPVTRLITNHAPAGNRHYYAKWTQKRYALTYHLNDATPAGHSASNPNAGVTGYTVETPNYALAAPTRAGYPFEGWFTDAALTVPAPTVIDTTQGDTNPTDYYAKWGAALPYAIDYRLNDDAPAGHAARNSASNPNGFRVTDPDISLQAPVRTGYVFEGWYRDPGFTTSIRTIHPVSAQDHTVYAKWSNPIRYTVQWDLNDGTLSGPPAVNPNEGITGYTVEDADFVMQSASRPGYAFEGWYDNAALLGAPVTTLRTMDAENKHYYAKWSAPLQYPVRYELNDSATNPAIVPASNLLRYSIETNEGGAIQLSPAFRRGYDFLGWYDNAAFAGGSVTDFPATDATPKTYYAKWQIKSYRLQYHLNGGSGSHMPINPAVNPDRYTIEGEVPLVPPQRQGYTGIWVENGQTVTNIPAGSTGDRTLTAVWTLNRYPLHYELGETVNSRVEGLPALPQSYTAEDADITLPTPYRIGYTFLRWEKSGAPGVADNRIQASSAGELTFRAIWEPIRYRIRYDTAGGVNNTQNPTEFTIEDEISPYGSVKQGMRFWTWQLVGGKFIHTIPAGTTHDIALVARYQKEQESDNIGGGNSSGNGGRQRQALPNGAVNEETREQKTGSAGSEDGERIEPVPQKRADARAEVLHESVSPEHGERSTKLVAATESFEQHRHARLPKTGEMPFRIPMAFPLFVFLLASNLSYVLHAIRVFGKKKAEWF</sequence>
<dbReference type="RefSeq" id="WP_009532050.1">
    <property type="nucleotide sequence ID" value="NZ_JH590861.1"/>
</dbReference>
<proteinExistence type="predicted"/>
<organism evidence="6 7">
    <name type="scientific">Stomatobaculum longum</name>
    <dbReference type="NCBI Taxonomy" id="796942"/>
    <lineage>
        <taxon>Bacteria</taxon>
        <taxon>Bacillati</taxon>
        <taxon>Bacillota</taxon>
        <taxon>Clostridia</taxon>
        <taxon>Lachnospirales</taxon>
        <taxon>Lachnospiraceae</taxon>
        <taxon>Stomatobaculum</taxon>
    </lineage>
</organism>
<dbReference type="Pfam" id="PF09479">
    <property type="entry name" value="Flg_new"/>
    <property type="match status" value="5"/>
</dbReference>
<dbReference type="EMBL" id="AGEL01000003">
    <property type="protein sequence ID" value="EHO18031.1"/>
    <property type="molecule type" value="Genomic_DNA"/>
</dbReference>
<protein>
    <recommendedName>
        <fullName evidence="5">Bacterial repeat domain-containing protein</fullName>
    </recommendedName>
</protein>
<gene>
    <name evidence="6" type="ORF">HMPREF9623_00215</name>
</gene>
<evidence type="ECO:0000313" key="6">
    <source>
        <dbReference type="EMBL" id="EHO18031.1"/>
    </source>
</evidence>